<dbReference type="RefSeq" id="WP_163632072.1">
    <property type="nucleotide sequence ID" value="NZ_JAAAMI010000001.1"/>
</dbReference>
<dbReference type="InterPro" id="IPR052906">
    <property type="entry name" value="Type_IV_Methyl-Rstrct_Enzyme"/>
</dbReference>
<dbReference type="SUPFAM" id="SSF52980">
    <property type="entry name" value="Restriction endonuclease-like"/>
    <property type="match status" value="1"/>
</dbReference>
<evidence type="ECO:0000313" key="3">
    <source>
        <dbReference type="EMBL" id="NDV41908.1"/>
    </source>
</evidence>
<dbReference type="PANTHER" id="PTHR30015">
    <property type="entry name" value="MRR RESTRICTION SYSTEM PROTEIN"/>
    <property type="match status" value="1"/>
</dbReference>
<dbReference type="AlphaFoldDB" id="A0A6I5KV48"/>
<dbReference type="Pfam" id="PF14338">
    <property type="entry name" value="Mrr_N"/>
    <property type="match status" value="1"/>
</dbReference>
<keyword evidence="3" id="KW-0378">Hydrolase</keyword>
<reference evidence="3 4" key="1">
    <citation type="submission" date="2020-01" db="EMBL/GenBank/DDBJ databases">
        <title>Muricauda sediminis sp.nov. 40Bstr401.</title>
        <authorList>
            <person name="Xue Z."/>
            <person name="Zhu S."/>
            <person name="Ren N."/>
            <person name="Chen T."/>
            <person name="Chen X."/>
            <person name="Chen J."/>
            <person name="Yang J."/>
        </authorList>
    </citation>
    <scope>NUCLEOTIDE SEQUENCE [LARGE SCALE GENOMIC DNA]</scope>
    <source>
        <strain evidence="3 4">40Bstr401</strain>
    </source>
</reference>
<keyword evidence="3" id="KW-0540">Nuclease</keyword>
<dbReference type="PANTHER" id="PTHR30015:SF7">
    <property type="entry name" value="TYPE IV METHYL-DIRECTED RESTRICTION ENZYME ECOKMRR"/>
    <property type="match status" value="1"/>
</dbReference>
<dbReference type="InterPro" id="IPR011335">
    <property type="entry name" value="Restrct_endonuc-II-like"/>
</dbReference>
<dbReference type="GO" id="GO:0009307">
    <property type="term" value="P:DNA restriction-modification system"/>
    <property type="evidence" value="ECO:0007669"/>
    <property type="project" value="InterPro"/>
</dbReference>
<dbReference type="Pfam" id="PF04471">
    <property type="entry name" value="Mrr_cat"/>
    <property type="match status" value="1"/>
</dbReference>
<name>A0A6I5KV48_9FLAO</name>
<dbReference type="GO" id="GO:0003677">
    <property type="term" value="F:DNA binding"/>
    <property type="evidence" value="ECO:0007669"/>
    <property type="project" value="InterPro"/>
</dbReference>
<evidence type="ECO:0000259" key="2">
    <source>
        <dbReference type="Pfam" id="PF14338"/>
    </source>
</evidence>
<dbReference type="Proteomes" id="UP000468707">
    <property type="component" value="Unassembled WGS sequence"/>
</dbReference>
<keyword evidence="4" id="KW-1185">Reference proteome</keyword>
<gene>
    <name evidence="3" type="ORF">GTK07_01105</name>
</gene>
<dbReference type="GO" id="GO:0015666">
    <property type="term" value="F:restriction endodeoxyribonuclease activity"/>
    <property type="evidence" value="ECO:0007669"/>
    <property type="project" value="TreeGrafter"/>
</dbReference>
<dbReference type="EMBL" id="JAAAMI010000001">
    <property type="protein sequence ID" value="NDV41908.1"/>
    <property type="molecule type" value="Genomic_DNA"/>
</dbReference>
<comment type="caution">
    <text evidence="3">The sequence shown here is derived from an EMBL/GenBank/DDBJ whole genome shotgun (WGS) entry which is preliminary data.</text>
</comment>
<proteinExistence type="predicted"/>
<feature type="domain" description="Restriction system protein Mrr-like N-terminal" evidence="2">
    <location>
        <begin position="9"/>
        <end position="92"/>
    </location>
</feature>
<accession>A0A6I5KV48</accession>
<dbReference type="Gene3D" id="3.40.1350.10">
    <property type="match status" value="1"/>
</dbReference>
<feature type="domain" description="Restriction endonuclease type IV Mrr" evidence="1">
    <location>
        <begin position="146"/>
        <end position="260"/>
    </location>
</feature>
<sequence length="287" mass="32666">MTERFKYKFNDLFNPTLKALHSLGGSASVSEIEDFVVELLNLTEEEIGDIHRGTTTKLNYRLRWARNYLKNYGLLENSERGVWALTPKGLKTDEVDPKVVGRKVRELNKKKRKAKQSESIDIINESSDETEENEITWKEELLNKIKDISPAGFERLCQRFLRELGFQNVEVTGKPNDGGIDGKGILRLGGILSFHVVFQAKRYKETVSPSVIRDFRGSMSANVDKGLVITTGRFTREARKEAQRDGALPIDLIDGDSLAEKLKELKMGIQVEFVEKVNVNINWYDSI</sequence>
<evidence type="ECO:0000259" key="1">
    <source>
        <dbReference type="Pfam" id="PF04471"/>
    </source>
</evidence>
<dbReference type="InterPro" id="IPR007560">
    <property type="entry name" value="Restrct_endonuc_IV_Mrr"/>
</dbReference>
<dbReference type="InterPro" id="IPR011856">
    <property type="entry name" value="tRNA_endonuc-like_dom_sf"/>
</dbReference>
<organism evidence="3 4">
    <name type="scientific">Flagellimonas sediminis</name>
    <dbReference type="NCBI Taxonomy" id="2696468"/>
    <lineage>
        <taxon>Bacteria</taxon>
        <taxon>Pseudomonadati</taxon>
        <taxon>Bacteroidota</taxon>
        <taxon>Flavobacteriia</taxon>
        <taxon>Flavobacteriales</taxon>
        <taxon>Flavobacteriaceae</taxon>
        <taxon>Flagellimonas</taxon>
    </lineage>
</organism>
<keyword evidence="3" id="KW-0255">Endonuclease</keyword>
<evidence type="ECO:0000313" key="4">
    <source>
        <dbReference type="Proteomes" id="UP000468707"/>
    </source>
</evidence>
<dbReference type="InterPro" id="IPR025745">
    <property type="entry name" value="Mrr-like_N_dom"/>
</dbReference>
<protein>
    <submittedName>
        <fullName evidence="3">Restriction endonuclease</fullName>
    </submittedName>
</protein>